<name>A0ABQ8MXQ3_LABRO</name>
<keyword evidence="2" id="KW-0489">Methyltransferase</keyword>
<reference evidence="6 7" key="1">
    <citation type="submission" date="2022-01" db="EMBL/GenBank/DDBJ databases">
        <title>A high-quality chromosome-level genome assembly of rohu carp, Labeo rohita.</title>
        <authorList>
            <person name="Arick M.A. II"/>
            <person name="Hsu C.-Y."/>
            <person name="Magbanua Z."/>
            <person name="Pechanova O."/>
            <person name="Grover C."/>
            <person name="Miller E."/>
            <person name="Thrash A."/>
            <person name="Ezzel L."/>
            <person name="Alam S."/>
            <person name="Benzie J."/>
            <person name="Hamilton M."/>
            <person name="Karsi A."/>
            <person name="Lawrence M.L."/>
            <person name="Peterson D.G."/>
        </authorList>
    </citation>
    <scope>NUCLEOTIDE SEQUENCE [LARGE SCALE GENOMIC DNA]</scope>
    <source>
        <strain evidence="7">BAU-BD-2019</strain>
        <tissue evidence="6">Blood</tissue>
    </source>
</reference>
<evidence type="ECO:0000313" key="6">
    <source>
        <dbReference type="EMBL" id="KAI2667628.1"/>
    </source>
</evidence>
<dbReference type="PANTHER" id="PTHR13610">
    <property type="entry name" value="METHYLTRANSFERASE DOMAIN-CONTAINING PROTEIN"/>
    <property type="match status" value="1"/>
</dbReference>
<evidence type="ECO:0000256" key="3">
    <source>
        <dbReference type="ARBA" id="ARBA00022679"/>
    </source>
</evidence>
<evidence type="ECO:0000256" key="5">
    <source>
        <dbReference type="SAM" id="Phobius"/>
    </source>
</evidence>
<feature type="transmembrane region" description="Helical" evidence="5">
    <location>
        <begin position="28"/>
        <end position="47"/>
    </location>
</feature>
<evidence type="ECO:0000313" key="7">
    <source>
        <dbReference type="Proteomes" id="UP000830375"/>
    </source>
</evidence>
<dbReference type="PANTHER" id="PTHR13610:SF8">
    <property type="entry name" value="ATP SYNTHASE SUBUNIT C LYSINE N-METHYLTRANSFERASE"/>
    <property type="match status" value="1"/>
</dbReference>
<evidence type="ECO:0000256" key="1">
    <source>
        <dbReference type="ARBA" id="ARBA00010633"/>
    </source>
</evidence>
<evidence type="ECO:0000256" key="4">
    <source>
        <dbReference type="ARBA" id="ARBA00022691"/>
    </source>
</evidence>
<keyword evidence="5" id="KW-1133">Transmembrane helix</keyword>
<keyword evidence="3" id="KW-0808">Transferase</keyword>
<dbReference type="EMBL" id="JACTAM010000002">
    <property type="protein sequence ID" value="KAI2667628.1"/>
    <property type="molecule type" value="Genomic_DNA"/>
</dbReference>
<keyword evidence="4" id="KW-0949">S-adenosyl-L-methionine</keyword>
<dbReference type="InterPro" id="IPR029063">
    <property type="entry name" value="SAM-dependent_MTases_sf"/>
</dbReference>
<protein>
    <submittedName>
        <fullName evidence="6">ATP synthase subunit C lysine N-methyltransferase</fullName>
    </submittedName>
</protein>
<keyword evidence="5" id="KW-0472">Membrane</keyword>
<accession>A0ABQ8MXQ3</accession>
<sequence>MSDFGTESNPSTETYKQGSGEGAFKKRLGIVATCVVGGSLVALYAVTGPFVAPALRKVCLPFVPATTTQIKNVLNVLKTRSGSLVDIGSGDGRIVIAAAKSGFKAVGFELNPWLVWYSRYKAWREGVHHNTSFYISDLWKMEQLEVKLQTELQSSAKVVACRFPFPTWTPDDVAGEGIDTVWVYNAKTFKPPIRNDKDSERQELATN</sequence>
<gene>
    <name evidence="6" type="ORF">H4Q32_004167</name>
</gene>
<dbReference type="Gene3D" id="3.40.50.150">
    <property type="entry name" value="Vaccinia Virus protein VP39"/>
    <property type="match status" value="1"/>
</dbReference>
<evidence type="ECO:0000256" key="2">
    <source>
        <dbReference type="ARBA" id="ARBA00022603"/>
    </source>
</evidence>
<dbReference type="SUPFAM" id="SSF53335">
    <property type="entry name" value="S-adenosyl-L-methionine-dependent methyltransferases"/>
    <property type="match status" value="1"/>
</dbReference>
<keyword evidence="7" id="KW-1185">Reference proteome</keyword>
<keyword evidence="5" id="KW-0812">Transmembrane</keyword>
<dbReference type="Proteomes" id="UP000830375">
    <property type="component" value="Unassembled WGS sequence"/>
</dbReference>
<comment type="caution">
    <text evidence="6">The sequence shown here is derived from an EMBL/GenBank/DDBJ whole genome shotgun (WGS) entry which is preliminary data.</text>
</comment>
<proteinExistence type="inferred from homology"/>
<comment type="similarity">
    <text evidence="1">Belongs to the ANT/ATPSC lysine N-methyltransferase family.</text>
</comment>
<dbReference type="InterPro" id="IPR026170">
    <property type="entry name" value="FAM173A/B"/>
</dbReference>
<organism evidence="6 7">
    <name type="scientific">Labeo rohita</name>
    <name type="common">Indian major carp</name>
    <name type="synonym">Cyprinus rohita</name>
    <dbReference type="NCBI Taxonomy" id="84645"/>
    <lineage>
        <taxon>Eukaryota</taxon>
        <taxon>Metazoa</taxon>
        <taxon>Chordata</taxon>
        <taxon>Craniata</taxon>
        <taxon>Vertebrata</taxon>
        <taxon>Euteleostomi</taxon>
        <taxon>Actinopterygii</taxon>
        <taxon>Neopterygii</taxon>
        <taxon>Teleostei</taxon>
        <taxon>Ostariophysi</taxon>
        <taxon>Cypriniformes</taxon>
        <taxon>Cyprinidae</taxon>
        <taxon>Labeoninae</taxon>
        <taxon>Labeonini</taxon>
        <taxon>Labeo</taxon>
    </lineage>
</organism>